<reference evidence="5" key="1">
    <citation type="journal article" date="2019" name="bioRxiv">
        <title>The Genome of the Zebra Mussel, Dreissena polymorpha: A Resource for Invasive Species Research.</title>
        <authorList>
            <person name="McCartney M.A."/>
            <person name="Auch B."/>
            <person name="Kono T."/>
            <person name="Mallez S."/>
            <person name="Zhang Y."/>
            <person name="Obille A."/>
            <person name="Becker A."/>
            <person name="Abrahante J.E."/>
            <person name="Garbe J."/>
            <person name="Badalamenti J.P."/>
            <person name="Herman A."/>
            <person name="Mangelson H."/>
            <person name="Liachko I."/>
            <person name="Sullivan S."/>
            <person name="Sone E.D."/>
            <person name="Koren S."/>
            <person name="Silverstein K.A.T."/>
            <person name="Beckman K.B."/>
            <person name="Gohl D.M."/>
        </authorList>
    </citation>
    <scope>NUCLEOTIDE SEQUENCE</scope>
    <source>
        <strain evidence="5">Duluth1</strain>
        <tissue evidence="5">Whole animal</tissue>
    </source>
</reference>
<gene>
    <name evidence="5" type="ORF">DPMN_090592</name>
</gene>
<comment type="caution">
    <text evidence="5">The sequence shown here is derived from an EMBL/GenBank/DDBJ whole genome shotgun (WGS) entry which is preliminary data.</text>
</comment>
<protein>
    <recommendedName>
        <fullName evidence="7">Tetratricopeptide repeat protein 27</fullName>
    </recommendedName>
</protein>
<dbReference type="SUPFAM" id="SSF48452">
    <property type="entry name" value="TPR-like"/>
    <property type="match status" value="2"/>
</dbReference>
<comment type="similarity">
    <text evidence="3">Belongs to the TTC27 family.</text>
</comment>
<evidence type="ECO:0000256" key="3">
    <source>
        <dbReference type="ARBA" id="ARBA00024020"/>
    </source>
</evidence>
<evidence type="ECO:0000313" key="6">
    <source>
        <dbReference type="Proteomes" id="UP000828390"/>
    </source>
</evidence>
<dbReference type="Gene3D" id="1.25.40.10">
    <property type="entry name" value="Tetratricopeptide repeat domain"/>
    <property type="match status" value="1"/>
</dbReference>
<dbReference type="InterPro" id="IPR019734">
    <property type="entry name" value="TPR_rpt"/>
</dbReference>
<reference evidence="5" key="2">
    <citation type="submission" date="2020-11" db="EMBL/GenBank/DDBJ databases">
        <authorList>
            <person name="McCartney M.A."/>
            <person name="Auch B."/>
            <person name="Kono T."/>
            <person name="Mallez S."/>
            <person name="Becker A."/>
            <person name="Gohl D.M."/>
            <person name="Silverstein K.A.T."/>
            <person name="Koren S."/>
            <person name="Bechman K.B."/>
            <person name="Herman A."/>
            <person name="Abrahante J.E."/>
            <person name="Garbe J."/>
        </authorList>
    </citation>
    <scope>NUCLEOTIDE SEQUENCE</scope>
    <source>
        <strain evidence="5">Duluth1</strain>
        <tissue evidence="5">Whole animal</tissue>
    </source>
</reference>
<dbReference type="SMART" id="SM00028">
    <property type="entry name" value="TPR"/>
    <property type="match status" value="4"/>
</dbReference>
<evidence type="ECO:0000313" key="5">
    <source>
        <dbReference type="EMBL" id="KAH3848233.1"/>
    </source>
</evidence>
<dbReference type="Pfam" id="PF13181">
    <property type="entry name" value="TPR_8"/>
    <property type="match status" value="3"/>
</dbReference>
<dbReference type="AlphaFoldDB" id="A0A9D4QZ54"/>
<dbReference type="PANTHER" id="PTHR16193:SF0">
    <property type="entry name" value="TETRATRICOPEPTIDE REPEAT PROTEIN 27"/>
    <property type="match status" value="1"/>
</dbReference>
<dbReference type="EMBL" id="JAIWYP010000003">
    <property type="protein sequence ID" value="KAH3848233.1"/>
    <property type="molecule type" value="Genomic_DNA"/>
</dbReference>
<keyword evidence="6" id="KW-1185">Reference proteome</keyword>
<evidence type="ECO:0008006" key="7">
    <source>
        <dbReference type="Google" id="ProtNLM"/>
    </source>
</evidence>
<evidence type="ECO:0000256" key="4">
    <source>
        <dbReference type="PROSITE-ProRule" id="PRU00339"/>
    </source>
</evidence>
<keyword evidence="2 4" id="KW-0802">TPR repeat</keyword>
<sequence>MALLTSETRLISQKLWDSDKGLLDDLVERFCCGQYGKILEAPFVKKVFEVNGDSVTSTDFNALLLSNISSHIDHPDLEVKQQRELEVLLVGVCCLQLFVQNNWLGPRPSIFTPKQLIPEAVKLDGSWLETQLSVDGEPVYGLATFPQFLYLARTVLQFCKQSCTCLHTVDWWLLRCTSIHQDILDSKSNTLRELVISLIDAVLSKEPLMTDDKYRKLQIEFCVEAGLLSHRFYRYREARELLMRAKKLSGLDIQFTGAMGKRTRYQQTDKAQLLLKVGRLENDDANLHREVAANGELHMPKNLNLEDDTVLNAINFTDIEGLDSVAIADYEQALVLGLMEDHRRSQASADSMAEEEVHAYITFGLSQMRSWSVSIAALLLRSKLEKDSSRRIDRSMRQLEELFNQTLRDESSAGERFRLFYAANILPVWEIQKQLAELLLSLGAVGSALEIFEQLEMWEDAIACYQRMGKTEKAETVIREQLAIKETPNLWCFLGDITRDVDHYERGWELSNHRSARAMRCMGYLYFAKEQYDKCIECFEKSLCVNALQVPVWFTYGCAAMAAKNFTLATQAFKRCVSIDYDNYEAWNNLASAYVKLKEKKKAFLTLNDALKCNYENWRIWENYLVVGTDCGEFNAVIQAYHRLMDLRSKWVDEQVLAILVRAVKENILDASGVSAEHIQQKLKELFGRITSKVTDKAEVWRLYAQLCAGDMEKMLQFLQKAHRCVMQTSGWEKTIEQCREVATQSIQLADTYSEVSGANSNPTQSLQMLSSAKLMLRGVLSKIKQIHTDPVTQEIPSDDVRTMCSQLEEKMAAIVQRIEDLKQSS</sequence>
<accession>A0A9D4QZ54</accession>
<proteinExistence type="inferred from homology"/>
<feature type="repeat" description="TPR" evidence="4">
    <location>
        <begin position="516"/>
        <end position="549"/>
    </location>
</feature>
<dbReference type="PANTHER" id="PTHR16193">
    <property type="entry name" value="TETRATRICOPEPTIDE REPEAT PROTEIN 27"/>
    <property type="match status" value="1"/>
</dbReference>
<dbReference type="InterPro" id="IPR011990">
    <property type="entry name" value="TPR-like_helical_dom_sf"/>
</dbReference>
<dbReference type="Proteomes" id="UP000828390">
    <property type="component" value="Unassembled WGS sequence"/>
</dbReference>
<dbReference type="PROSITE" id="PS50005">
    <property type="entry name" value="TPR"/>
    <property type="match status" value="1"/>
</dbReference>
<dbReference type="InterPro" id="IPR044244">
    <property type="entry name" value="TTC27/Emw1"/>
</dbReference>
<keyword evidence="1" id="KW-0677">Repeat</keyword>
<evidence type="ECO:0000256" key="2">
    <source>
        <dbReference type="ARBA" id="ARBA00022803"/>
    </source>
</evidence>
<evidence type="ECO:0000256" key="1">
    <source>
        <dbReference type="ARBA" id="ARBA00022737"/>
    </source>
</evidence>
<organism evidence="5 6">
    <name type="scientific">Dreissena polymorpha</name>
    <name type="common">Zebra mussel</name>
    <name type="synonym">Mytilus polymorpha</name>
    <dbReference type="NCBI Taxonomy" id="45954"/>
    <lineage>
        <taxon>Eukaryota</taxon>
        <taxon>Metazoa</taxon>
        <taxon>Spiralia</taxon>
        <taxon>Lophotrochozoa</taxon>
        <taxon>Mollusca</taxon>
        <taxon>Bivalvia</taxon>
        <taxon>Autobranchia</taxon>
        <taxon>Heteroconchia</taxon>
        <taxon>Euheterodonta</taxon>
        <taxon>Imparidentia</taxon>
        <taxon>Neoheterodontei</taxon>
        <taxon>Myida</taxon>
        <taxon>Dreissenoidea</taxon>
        <taxon>Dreissenidae</taxon>
        <taxon>Dreissena</taxon>
    </lineage>
</organism>
<name>A0A9D4QZ54_DREPO</name>